<evidence type="ECO:0000313" key="2">
    <source>
        <dbReference type="EMBL" id="GHC60369.1"/>
    </source>
</evidence>
<dbReference type="EMBL" id="BMVB01000014">
    <property type="protein sequence ID" value="GHC60369.1"/>
    <property type="molecule type" value="Genomic_DNA"/>
</dbReference>
<name>A0A918WMS3_STRCJ</name>
<dbReference type="Proteomes" id="UP000646244">
    <property type="component" value="Unassembled WGS sequence"/>
</dbReference>
<reference evidence="2" key="2">
    <citation type="submission" date="2020-09" db="EMBL/GenBank/DDBJ databases">
        <authorList>
            <person name="Sun Q."/>
            <person name="Ohkuma M."/>
        </authorList>
    </citation>
    <scope>NUCLEOTIDE SEQUENCE</scope>
    <source>
        <strain evidence="2">JCM 4633</strain>
    </source>
</reference>
<proteinExistence type="predicted"/>
<feature type="transmembrane region" description="Helical" evidence="1">
    <location>
        <begin position="88"/>
        <end position="106"/>
    </location>
</feature>
<accession>A0A918WMS3</accession>
<protein>
    <submittedName>
        <fullName evidence="2">Uncharacterized protein</fullName>
    </submittedName>
</protein>
<organism evidence="2 3">
    <name type="scientific">Streptomyces cinnamoneus</name>
    <name type="common">Streptoverticillium cinnamoneum</name>
    <dbReference type="NCBI Taxonomy" id="53446"/>
    <lineage>
        <taxon>Bacteria</taxon>
        <taxon>Bacillati</taxon>
        <taxon>Actinomycetota</taxon>
        <taxon>Actinomycetes</taxon>
        <taxon>Kitasatosporales</taxon>
        <taxon>Streptomycetaceae</taxon>
        <taxon>Streptomyces</taxon>
        <taxon>Streptomyces cinnamoneus group</taxon>
    </lineage>
</organism>
<keyword evidence="1" id="KW-0812">Transmembrane</keyword>
<dbReference type="AlphaFoldDB" id="A0A918WMS3"/>
<evidence type="ECO:0000256" key="1">
    <source>
        <dbReference type="SAM" id="Phobius"/>
    </source>
</evidence>
<evidence type="ECO:0000313" key="3">
    <source>
        <dbReference type="Proteomes" id="UP000646244"/>
    </source>
</evidence>
<gene>
    <name evidence="2" type="ORF">GCM10010507_41840</name>
</gene>
<keyword evidence="1" id="KW-0472">Membrane</keyword>
<feature type="transmembrane region" description="Helical" evidence="1">
    <location>
        <begin position="56"/>
        <end position="76"/>
    </location>
</feature>
<comment type="caution">
    <text evidence="2">The sequence shown here is derived from an EMBL/GenBank/DDBJ whole genome shotgun (WGS) entry which is preliminary data.</text>
</comment>
<keyword evidence="1" id="KW-1133">Transmembrane helix</keyword>
<sequence length="283" mass="29011">MPTAWSVGVAWAWAGGLPGLAVAFGAAGAAMVAWLFAAGTAVRDAVPACRTAGRRLAWAVAVFLGGGAGVALGYRARLSGDVGLGGDATLFLWCGLPYALVAALFVPGRAARAVGATAVAGSVVLVAWSGHQGDRAKELASLLEDSPLSRKQLLVPEVPDGYTIDAGNGSVSRQGFRLGYRYAGPGTARETLQYEVAPGNASPCADTTLPGPATCTDLDGGFVEATRRLGDGSTSHTLALRREGLTLTVTVSGPADTPALRRMLKKAHPADDDELLRALRFTP</sequence>
<reference evidence="2" key="1">
    <citation type="journal article" date="2014" name="Int. J. Syst. Evol. Microbiol.">
        <title>Complete genome sequence of Corynebacterium casei LMG S-19264T (=DSM 44701T), isolated from a smear-ripened cheese.</title>
        <authorList>
            <consortium name="US DOE Joint Genome Institute (JGI-PGF)"/>
            <person name="Walter F."/>
            <person name="Albersmeier A."/>
            <person name="Kalinowski J."/>
            <person name="Ruckert C."/>
        </authorList>
    </citation>
    <scope>NUCLEOTIDE SEQUENCE</scope>
    <source>
        <strain evidence="2">JCM 4633</strain>
    </source>
</reference>
<feature type="transmembrane region" description="Helical" evidence="1">
    <location>
        <begin position="12"/>
        <end position="36"/>
    </location>
</feature>